<name>A0A1U9NK88_9BACT</name>
<gene>
    <name evidence="1" type="ORF">STSP2_01391</name>
</gene>
<dbReference type="AlphaFoldDB" id="A0A1U9NK88"/>
<proteinExistence type="predicted"/>
<reference evidence="2" key="1">
    <citation type="submission" date="2017-02" db="EMBL/GenBank/DDBJ databases">
        <title>Comparative genomics and description of representatives of a novel lineage of planctomycetes thriving in anoxic sediments.</title>
        <authorList>
            <person name="Spring S."/>
            <person name="Bunk B."/>
            <person name="Sproer C."/>
        </authorList>
    </citation>
    <scope>NUCLEOTIDE SEQUENCE [LARGE SCALE GENOMIC DNA]</scope>
    <source>
        <strain evidence="2">ST-NAGAB-D1</strain>
    </source>
</reference>
<dbReference type="RefSeq" id="WP_146661052.1">
    <property type="nucleotide sequence ID" value="NZ_CP019791.1"/>
</dbReference>
<evidence type="ECO:0000313" key="2">
    <source>
        <dbReference type="Proteomes" id="UP000189674"/>
    </source>
</evidence>
<dbReference type="EMBL" id="CP019791">
    <property type="protein sequence ID" value="AQT68235.1"/>
    <property type="molecule type" value="Genomic_DNA"/>
</dbReference>
<protein>
    <submittedName>
        <fullName evidence="1">Uncharacterized protein</fullName>
    </submittedName>
</protein>
<organism evidence="1 2">
    <name type="scientific">Anaerohalosphaera lusitana</name>
    <dbReference type="NCBI Taxonomy" id="1936003"/>
    <lineage>
        <taxon>Bacteria</taxon>
        <taxon>Pseudomonadati</taxon>
        <taxon>Planctomycetota</taxon>
        <taxon>Phycisphaerae</taxon>
        <taxon>Sedimentisphaerales</taxon>
        <taxon>Anaerohalosphaeraceae</taxon>
        <taxon>Anaerohalosphaera</taxon>
    </lineage>
</organism>
<dbReference type="KEGG" id="alus:STSP2_01391"/>
<evidence type="ECO:0000313" key="1">
    <source>
        <dbReference type="EMBL" id="AQT68235.1"/>
    </source>
</evidence>
<dbReference type="OrthoDB" id="2082082at2"/>
<dbReference type="STRING" id="1936003.STSP2_01391"/>
<dbReference type="Proteomes" id="UP000189674">
    <property type="component" value="Chromosome"/>
</dbReference>
<keyword evidence="2" id="KW-1185">Reference proteome</keyword>
<accession>A0A1U9NK88</accession>
<sequence>MQPLFTVHAGEYLVGSYIEKHFKKYNVWVPSKDTGIDLLVTDSKNRMTATIQVKYSKDYTTTHMKPGHNNGFRSWGWWTLNPSKIRSSKADLWVFVMQSFAHKSIECVVIPPKELMSVLKKVHGHGKKKYQSYMWVRNDDTCWETRGLIRAEKYSLAHVDHEDENRNLTDYLNNWKPLKQKLARSS</sequence>